<evidence type="ECO:0000256" key="1">
    <source>
        <dbReference type="ARBA" id="ARBA00004568"/>
    </source>
</evidence>
<feature type="coiled-coil region" evidence="7">
    <location>
        <begin position="1572"/>
        <end position="1645"/>
    </location>
</feature>
<sequence>MSKKKEYSPVKISKSQANDLAVVIARMQSNADQVEKNILRAEELLAVDAERDGKNQQLIHQKENADNLAEAEGLLKDLFMDVDKAKKLHHPQSAEIEKDVRNLHDRWVNDCATYRELYDQVQDLELAKKIGWGPLLDEKLKQINAEAYGPNLSDVEKQIAAHNILHQEIEAYNTQLQPSTTTSQEQYAGLKEKYAKVFESSQRRRSYLASLYEYMQGCSKELVYLSGQQDRILQRDWSDRMVDPPGVRMEYEKFKNNGLIAHEGEINQLQEEGDRLVEMKHPGTATIKAHRDAVQAEWQAFLNLCLAQEKHLDNIENYKKFQLDAETLSESLERLNSTLNPKSLANKSNPQVLLALEGDEPAVKRNEQRLADLRESSSNITPLKLRRMQPTKPTTVVSLCDWADEEDMVRRGEKLILKSNSDNKDWELQTSSGKIKTLPGACFMVPPPDAEALEKVNSLDRALTDLKSRRATLMASLKNPTVEVVRPQKAVAVKSAPEDPKAAELAAELNKINSALEKTEKEILSRLRAPLDNRNPTQDLANRLQEHEKSALTVRKLESEKSGIQREMEPILAKKPLGPTASILPLKLSAANNKIDDLNTLIDLYNKKATASMFLEKQIQNVDGIVSGFENQLAKDGTILDQSNALQSRNQQLQILRKDVASKKDEVNKLGRDLDLTKQACSSLQQSFNEYCPDIRRQENEVKHLKNRYTNVNNQLQERSALIQEANNRNQDFQNAAQSLDFFLVNLPNNKIKPTDDVAQITAKENSQKKVIEDIKRKSSDLDRVKDLSRDLQGILNEYDVKSNTFRSTLNDDDDDDDDEDDDDEEPVPKKRQTSTMAQAVQRKERDLLNLFSEVSAENKQLLSQLGTTKNIKARNEEKVSQIVVSQQLQLQSQQKDLEESDSLKKELSEEVARRLHAERDLETYRKRFVSLKSRRGVERLEEKEVVQYYRDPKLEVELQSLKKRIQDEEFKRSRTHSEIEILNERVIKLELQLTTIEPKLVTKVLTEYERDPQLDKEAAKIREEIQRLQLELQTRDTETVHVKTELTVLAQKQPKIREKVVKKEVVRLEKDPEMLQAVLTFKSEIAEEGAWCKSLNDSIFSTRSQINTIERIIPTIQPKIVTKVVKQVQQDPESLEESKKLRTALEEEKDENAILMKDLTTLQLRYGELEKLRPKVEVKEVINEIYRVDPETEVELVRLRKELQDSSRNRADLEKEIKTVITNLTTLRAQKPKVEYKEVTQEVIKEEKSPEVLRELQRLSNQVSRLKLNYDTTLELLTHLLKERDELKAEKSKVEMKLVNKEVIKYENDPLIEKEADRLRRNVREEIQLRRKVEECLFDLQNQYIVLERQKPEEKIVTQEVVRLQKDPKQILEHEKLNKTLDDEMKARRKLELEVRQLRALVKEKESTLAQMDDREKKIQVESELRRLKSRILEMETAPPPVEEKIIIEEVLKVERDPQLEKLSDGIRADLETEGTNISRIEREIRNLKVRLEILQKEKSIEKVVYREVVRVEKDPAVEAEREHLRELVTQERNLRRDQEDDIQNINIKITHLQTSKSVTSQEETTLISNRNALQREKEDLLRQIKMLESQRQNISITFQQQSKLVSERNQMLRQRSLKSSSEIQRLEKEILNEKDKIHQRETLIIELQNGIKKEDQTETHTRETNLSTKITILDPETGKDMSPYEAYMQGLIDRNHYIHLSELECDWEEITSTGPDGDTTILQDCKSGKQYSVKDALRHGRLTQYDVIRYKEGKMPISEFALLVAGETKKPYIPPVTAPRSPTKPVPSSPLNSMPSPLRSSYTSLNTHLSGSLNNLTASAGDEHFPISGIFDTTTESRMSVRSALTRKLIDADTALKLLEAQAASGGIVDLTKKDKLSVHKAAEHGLIDKSQMYKLLNAQKAFTGVEDSVTKERLAVGPAAQKGYIPKENARRYMEAQYLTGGLVDPSKAGRLTVQEALATNMIDSTTASELQDEASYAKELVDPITKEKISYKQAMDRCKRDISTGLLLLPVASTDAANAPSYSNYRFSSSYNRF</sequence>
<feature type="domain" description="Periplakin-like plectin repeat" evidence="11">
    <location>
        <begin position="1191"/>
        <end position="1355"/>
    </location>
</feature>
<feature type="coiled-coil region" evidence="7">
    <location>
        <begin position="1012"/>
        <end position="1039"/>
    </location>
</feature>
<dbReference type="SUPFAM" id="SSF46966">
    <property type="entry name" value="Spectrin repeat"/>
    <property type="match status" value="2"/>
</dbReference>
<dbReference type="Gene3D" id="3.90.1290.10">
    <property type="entry name" value="Plakin repeat"/>
    <property type="match status" value="1"/>
</dbReference>
<feature type="domain" description="Desmoplakin SH3" evidence="9">
    <location>
        <begin position="382"/>
        <end position="446"/>
    </location>
</feature>
<evidence type="ECO:0000256" key="2">
    <source>
        <dbReference type="ARBA" id="ARBA00009109"/>
    </source>
</evidence>
<dbReference type="InterPro" id="IPR043197">
    <property type="entry name" value="Plakin"/>
</dbReference>
<feature type="coiled-coil region" evidence="7">
    <location>
        <begin position="646"/>
        <end position="736"/>
    </location>
</feature>
<dbReference type="InterPro" id="IPR041615">
    <property type="entry name" value="Desmoplakin_SH3"/>
</dbReference>
<dbReference type="GO" id="GO:0005198">
    <property type="term" value="F:structural molecule activity"/>
    <property type="evidence" value="ECO:0007669"/>
    <property type="project" value="TreeGrafter"/>
</dbReference>
<dbReference type="GO" id="GO:0045296">
    <property type="term" value="F:cadherin binding"/>
    <property type="evidence" value="ECO:0007669"/>
    <property type="project" value="TreeGrafter"/>
</dbReference>
<evidence type="ECO:0000259" key="11">
    <source>
        <dbReference type="Pfam" id="PF26346"/>
    </source>
</evidence>
<dbReference type="GO" id="GO:0016020">
    <property type="term" value="C:membrane"/>
    <property type="evidence" value="ECO:0007669"/>
    <property type="project" value="TreeGrafter"/>
</dbReference>
<evidence type="ECO:0000259" key="9">
    <source>
        <dbReference type="Pfam" id="PF17902"/>
    </source>
</evidence>
<evidence type="ECO:0000256" key="4">
    <source>
        <dbReference type="ARBA" id="ARBA00022737"/>
    </source>
</evidence>
<organism evidence="12 13">
    <name type="scientific">Lates japonicus</name>
    <name type="common">Japanese lates</name>
    <dbReference type="NCBI Taxonomy" id="270547"/>
    <lineage>
        <taxon>Eukaryota</taxon>
        <taxon>Metazoa</taxon>
        <taxon>Chordata</taxon>
        <taxon>Craniata</taxon>
        <taxon>Vertebrata</taxon>
        <taxon>Euteleostomi</taxon>
        <taxon>Actinopterygii</taxon>
        <taxon>Neopterygii</taxon>
        <taxon>Teleostei</taxon>
        <taxon>Neoteleostei</taxon>
        <taxon>Acanthomorphata</taxon>
        <taxon>Carangaria</taxon>
        <taxon>Carangaria incertae sedis</taxon>
        <taxon>Centropomidae</taxon>
        <taxon>Lates</taxon>
    </lineage>
</organism>
<feature type="domain" description="Periplakin-like plectin repeat" evidence="11">
    <location>
        <begin position="953"/>
        <end position="1116"/>
    </location>
</feature>
<evidence type="ECO:0000256" key="5">
    <source>
        <dbReference type="ARBA" id="ARBA00022949"/>
    </source>
</evidence>
<reference evidence="12" key="1">
    <citation type="submission" date="2022-08" db="EMBL/GenBank/DDBJ databases">
        <title>Genome sequencing of akame (Lates japonicus).</title>
        <authorList>
            <person name="Hashiguchi Y."/>
            <person name="Takahashi H."/>
        </authorList>
    </citation>
    <scope>NUCLEOTIDE SEQUENCE</scope>
    <source>
        <strain evidence="12">Kochi</strain>
    </source>
</reference>
<feature type="domain" description="Periplakin/Envoplakin N-terminal" evidence="10">
    <location>
        <begin position="27"/>
        <end position="119"/>
    </location>
</feature>
<feature type="domain" description="Periplakin-like plectin repeat" evidence="11">
    <location>
        <begin position="1414"/>
        <end position="1559"/>
    </location>
</feature>
<protein>
    <submittedName>
        <fullName evidence="12">Envoplakin-like protein</fullName>
    </submittedName>
</protein>
<feature type="coiled-coil region" evidence="7">
    <location>
        <begin position="1197"/>
        <end position="1231"/>
    </location>
</feature>
<keyword evidence="13" id="KW-1185">Reference proteome</keyword>
<dbReference type="SMART" id="SM00150">
    <property type="entry name" value="SPEC"/>
    <property type="match status" value="1"/>
</dbReference>
<dbReference type="Gene3D" id="3.30.160.780">
    <property type="match status" value="1"/>
</dbReference>
<keyword evidence="4" id="KW-0677">Repeat</keyword>
<feature type="coiled-coil region" evidence="7">
    <location>
        <begin position="17"/>
        <end position="44"/>
    </location>
</feature>
<feature type="coiled-coil region" evidence="7">
    <location>
        <begin position="1472"/>
        <end position="1539"/>
    </location>
</feature>
<dbReference type="InterPro" id="IPR001101">
    <property type="entry name" value="Plectin_repeat"/>
</dbReference>
<dbReference type="InterPro" id="IPR055419">
    <property type="entry name" value="Spectrin_PEPL/EVPL"/>
</dbReference>
<dbReference type="InterPro" id="IPR035915">
    <property type="entry name" value="Plakin_repeat_sf"/>
</dbReference>
<dbReference type="EMBL" id="BRZM01000041">
    <property type="protein sequence ID" value="GLD60414.1"/>
    <property type="molecule type" value="Genomic_DNA"/>
</dbReference>
<dbReference type="GO" id="GO:0005882">
    <property type="term" value="C:intermediate filament"/>
    <property type="evidence" value="ECO:0007669"/>
    <property type="project" value="TreeGrafter"/>
</dbReference>
<proteinExistence type="inferred from homology"/>
<dbReference type="InterPro" id="IPR058847">
    <property type="entry name" value="Plectin_PPL"/>
</dbReference>
<dbReference type="Pfam" id="PF23160">
    <property type="entry name" value="Spectrin_1st_PEPL"/>
    <property type="match status" value="1"/>
</dbReference>
<feature type="region of interest" description="Disordered" evidence="8">
    <location>
        <begin position="806"/>
        <end position="840"/>
    </location>
</feature>
<evidence type="ECO:0000256" key="8">
    <source>
        <dbReference type="SAM" id="MobiDB-lite"/>
    </source>
</evidence>
<dbReference type="Pfam" id="PF21097">
    <property type="entry name" value="SR_plectin_7"/>
    <property type="match status" value="1"/>
</dbReference>
<dbReference type="PANTHER" id="PTHR23169">
    <property type="entry name" value="ENVOPLAKIN"/>
    <property type="match status" value="1"/>
</dbReference>
<dbReference type="Pfam" id="PF17902">
    <property type="entry name" value="SH3_10"/>
    <property type="match status" value="1"/>
</dbReference>
<evidence type="ECO:0000313" key="13">
    <source>
        <dbReference type="Proteomes" id="UP001279410"/>
    </source>
</evidence>
<evidence type="ECO:0000256" key="7">
    <source>
        <dbReference type="SAM" id="Coils"/>
    </source>
</evidence>
<dbReference type="GO" id="GO:0005737">
    <property type="term" value="C:cytoplasm"/>
    <property type="evidence" value="ECO:0007669"/>
    <property type="project" value="TreeGrafter"/>
</dbReference>
<dbReference type="FunFam" id="3.90.1290.10:FF:000002">
    <property type="entry name" value="Plectin a"/>
    <property type="match status" value="1"/>
</dbReference>
<dbReference type="Pfam" id="PF00681">
    <property type="entry name" value="Plectin"/>
    <property type="match status" value="3"/>
</dbReference>
<dbReference type="Gene3D" id="2.30.30.40">
    <property type="entry name" value="SH3 Domains"/>
    <property type="match status" value="1"/>
</dbReference>
<evidence type="ECO:0000313" key="12">
    <source>
        <dbReference type="EMBL" id="GLD60414.1"/>
    </source>
</evidence>
<feature type="coiled-coil region" evidence="7">
    <location>
        <begin position="1375"/>
        <end position="1439"/>
    </location>
</feature>
<dbReference type="FunFam" id="2.30.30.40:FF:000088">
    <property type="entry name" value="Periplakin"/>
    <property type="match status" value="1"/>
</dbReference>
<dbReference type="Proteomes" id="UP001279410">
    <property type="component" value="Unassembled WGS sequence"/>
</dbReference>
<dbReference type="FunFam" id="1.20.58.60:FF:000109">
    <property type="entry name" value="Periplakin"/>
    <property type="match status" value="1"/>
</dbReference>
<feature type="compositionally biased region" description="Pro residues" evidence="8">
    <location>
        <begin position="1776"/>
        <end position="1790"/>
    </location>
</feature>
<dbReference type="InterPro" id="IPR018159">
    <property type="entry name" value="Spectrin/alpha-actinin"/>
</dbReference>
<dbReference type="SUPFAM" id="SSF75399">
    <property type="entry name" value="Plakin repeat"/>
    <property type="match status" value="2"/>
</dbReference>
<evidence type="ECO:0000256" key="3">
    <source>
        <dbReference type="ARBA" id="ARBA00022553"/>
    </source>
</evidence>
<feature type="compositionally biased region" description="Acidic residues" evidence="8">
    <location>
        <begin position="811"/>
        <end position="826"/>
    </location>
</feature>
<dbReference type="SMART" id="SM00250">
    <property type="entry name" value="PLEC"/>
    <property type="match status" value="6"/>
</dbReference>
<feature type="coiled-coil region" evidence="7">
    <location>
        <begin position="1257"/>
        <end position="1310"/>
    </location>
</feature>
<comment type="similarity">
    <text evidence="2">Belongs to the plakin or cytolinker family.</text>
</comment>
<keyword evidence="5" id="KW-0965">Cell junction</keyword>
<dbReference type="Gene3D" id="1.20.58.60">
    <property type="match status" value="4"/>
</dbReference>
<dbReference type="GO" id="GO:0030057">
    <property type="term" value="C:desmosome"/>
    <property type="evidence" value="ECO:0007669"/>
    <property type="project" value="UniProtKB-SubCell"/>
</dbReference>
<accession>A0AAD3MVH8</accession>
<feature type="coiled-coil region" evidence="7">
    <location>
        <begin position="1139"/>
        <end position="1166"/>
    </location>
</feature>
<feature type="compositionally biased region" description="Low complexity" evidence="8">
    <location>
        <begin position="1791"/>
        <end position="1803"/>
    </location>
</feature>
<keyword evidence="3" id="KW-0597">Phosphoprotein</keyword>
<dbReference type="GO" id="GO:0045104">
    <property type="term" value="P:intermediate filament cytoskeleton organization"/>
    <property type="evidence" value="ECO:0007669"/>
    <property type="project" value="InterPro"/>
</dbReference>
<dbReference type="FunFam" id="3.30.160.780:FF:000001">
    <property type="entry name" value="Plectin a"/>
    <property type="match status" value="1"/>
</dbReference>
<dbReference type="Pfam" id="PF26346">
    <property type="entry name" value="Plectin_PPL"/>
    <property type="match status" value="3"/>
</dbReference>
<keyword evidence="6 7" id="KW-0175">Coiled coil</keyword>
<feature type="region of interest" description="Disordered" evidence="8">
    <location>
        <begin position="1776"/>
        <end position="1804"/>
    </location>
</feature>
<gene>
    <name evidence="12" type="ORF">AKAME5_001231200</name>
</gene>
<evidence type="ECO:0000259" key="10">
    <source>
        <dbReference type="Pfam" id="PF23160"/>
    </source>
</evidence>
<dbReference type="PANTHER" id="PTHR23169:SF7">
    <property type="entry name" value="ENVOPLAKIN"/>
    <property type="match status" value="1"/>
</dbReference>
<name>A0AAD3MVH8_LATJO</name>
<comment type="subcellular location">
    <subcellularLocation>
        <location evidence="1">Cell junction</location>
        <location evidence="1">Desmosome</location>
    </subcellularLocation>
</comment>
<evidence type="ECO:0000256" key="6">
    <source>
        <dbReference type="ARBA" id="ARBA00023054"/>
    </source>
</evidence>
<dbReference type="GO" id="GO:0042060">
    <property type="term" value="P:wound healing"/>
    <property type="evidence" value="ECO:0007669"/>
    <property type="project" value="TreeGrafter"/>
</dbReference>
<comment type="caution">
    <text evidence="12">The sequence shown here is derived from an EMBL/GenBank/DDBJ whole genome shotgun (WGS) entry which is preliminary data.</text>
</comment>